<evidence type="ECO:0000313" key="4">
    <source>
        <dbReference type="Proteomes" id="UP000026714"/>
    </source>
</evidence>
<feature type="domain" description="Helicase C-terminal" evidence="2">
    <location>
        <begin position="1397"/>
        <end position="1573"/>
    </location>
</feature>
<dbReference type="SMART" id="SM00487">
    <property type="entry name" value="DEXDc"/>
    <property type="match status" value="1"/>
</dbReference>
<proteinExistence type="predicted"/>
<dbReference type="Gene3D" id="3.40.50.150">
    <property type="entry name" value="Vaccinia Virus protein VP39"/>
    <property type="match status" value="1"/>
</dbReference>
<dbReference type="InterPro" id="IPR052933">
    <property type="entry name" value="DNA_Protect_Modify"/>
</dbReference>
<gene>
    <name evidence="3" type="ORF">X805_24140</name>
</gene>
<dbReference type="eggNOG" id="COG4646">
    <property type="taxonomic scope" value="Bacteria"/>
</dbReference>
<dbReference type="InterPro" id="IPR029063">
    <property type="entry name" value="SAM-dependent_MTases_sf"/>
</dbReference>
<feature type="region of interest" description="Disordered" evidence="1">
    <location>
        <begin position="49"/>
        <end position="70"/>
    </location>
</feature>
<name>A0A059KLJ2_9BURK</name>
<sequence length="2231" mass="242337">MTNIASFRLFPELLRIRAQLISLPASPTGVATRFRLLRRLIEIGELLGRKAGDGGDTPAPAPDAEDPLNQEDCRYEDVGQSRNPAARFYDFNPNRKPAQRRRENAAAIDLLKKIRSGEVNGTALTDEQKATLARYSGTGGAMVGEDGKRGSDYEYYTPKPIAQGAWQLLRELGFAGGKVLDPCGGTGIFGATAPADAAVDAVELNRTSGEINGLVNAGPGYRCVVSPFEQFATVEPDESYDAIITNVPFGDTLARGGNELLDSRYQSEPLEGYFILRGLEKLRPGGLALFITPERTVSGRGKTEVSIRRRASLMAEFVGAYRLPSDLFVTAGAETITDIVVFRKHGADAGERIAEIAEQAPGKLVDARVCWDEFVRGNYFSGEGRPFVLGEFKAADPEKRRGKFGDINRVLTDKSPVEVAKLLKKFGTGSRIDWSALDAVETAPIAYRDGDTITQAGATLVMKGGAWSVLKAVDDDAETAAIGAKLAAPLLAFDAGVTWADAVAYVEHMVRMSRSKDIPAWLRQVASDLRRAPTEGDRSRFWRCGLVALSAQQAFEYHQTEDVGMDYSAEYPKLTQAMKESAAELAALPASAGTMIRGGASLVRTMYRRKTGFSDVWLGRIRGDAVDTRTDTQRYEALKYESGEAWVPVEKARELYGDDFDPLSDPAWCLSPDGKSVALADDLFIGNFGDMLRKLEADAAKAENDQIRGKILAQIGVARSRVRRADTSRVTFNVFSPFVTMQDKVEFLRKMVDPGFGIVFTETGEPKIEYTTANYAADTVADVERKKLLRRVAVYLAHSTVTIGTAEFEDSAAAQKLLREQIRSINEQFNSWCRASHSIMARLDERANDPARMYFEQVNDKSPIPLPGWKMGTPPAGMTPHDYQFAFIRKTGREFGGINGFAVGLGKTSTALAAVLHAHNIGSKKRTAIIVPNSVLSNWRKEAGTVYEDGTMSGCLFVGLRTDRKGNATVKPSEYDTDLMSVMTGQFHTIFMTYEAWARIRLKADTIDEFEVFLRSIDAAFADSEDKKAATRAEGKTKRLSSILTSGKKPSSPYLEDMGIDSLVIDEAHAFKASAEASSFDSAKFLSLSEKSARGTDMQAKAWYIRGESPKGDGVMPLTATPITNSPLEIYSMMALAVGHQKVNDIALGCKGADEFLSLFCRVESEEDETMDGIARETRVFTGLDNVGVLRALIGSCTTIETPETAGVAIKVPDLEEAPTSVVLDPKTTGLLKVYAGAYRYAADELSRRNENRGDKAAYEAVAARFGEPDELIAHPFNLINKMTRIILDPDLDQLASIYTFPEDQVGLAAQVINDFNKLAITEERARKSPRTTEDAVVGTVTKGKGEEKLVFLKIAVRAVIDGGSIVVDTMSPTAQERFEDLADKAGLALGVNISPKLAALLENVRAEEQNPRGLNDEGEPTSLVKQIIFCDILASHRKIRRILMQHAGVAASQIAIITGAINSDPDEILEVQNGFNAHGDQNKYRFVIANEKAEVGINLQRGTQAIHHLTIGWTPDSLIQRNGRGARQGNKTASVRAYYYDADGTFDCHKRTIVSQKGSWIDSIVGAGEVDAVDIEGGMSREQLDALIESVGDGGAMTRFSESLAAKERAAREEGTRAKQVTNVRTILQAKQYLAENPTPRRLIAEKLSGLAEMLLTKGKVTARIADPKTSEAALLKNQEALARINESIALLSGEIGAACKFVSRDVVPVPHGKGFMYDRWSRAVEKSPEQFISDRLLIDGKKRPKVEDLVEILNGGMATIAEDSAIHEEWRTETDLARRMMTDAGARAASLAEQSGAIPVAVIDAICSGRGEVFEGRPVCSGSIIRDGDGRYFVSTDPGYVAGWTIDRRTAVLLLGSMKRPLEIYLPGAADFSDAALSAARYEDAQISGGRGAFDNIHLQNLLAVHSKPIADFRESEAHVFVSPTSDALPAPYFPVILPTELSSGHGDLFAHIVGQQASVVTWVGGSAAVPSSLATGALSRDYSRALDLAGIGRQLREWSVATGKRVLISGVKLLAKALNGIEYDHGRIVRGMMDHTVEMPSLEGVESREDVHRLVANYVRSALGALDLADAYASDEALADAASILTAQYMLDAAMRRAFASLERRKAAAAVTPPATAPAPSAVPAAAPAVAPAPVVSPDDVVGAISAADDPNKPALHEDTVVALVGRINPMATKGYRDTIRGIEKEKGWTARWNKDRGQWEIPYKLWLKLLELRPTAAQELHIKDKDQ</sequence>
<dbReference type="InterPro" id="IPR001650">
    <property type="entry name" value="Helicase_C-like"/>
</dbReference>
<dbReference type="InterPro" id="IPR000330">
    <property type="entry name" value="SNF2_N"/>
</dbReference>
<dbReference type="PRINTS" id="PR00507">
    <property type="entry name" value="N12N6MTFRASE"/>
</dbReference>
<dbReference type="SUPFAM" id="SSF53335">
    <property type="entry name" value="S-adenosyl-L-methionine-dependent methyltransferases"/>
    <property type="match status" value="1"/>
</dbReference>
<comment type="caution">
    <text evidence="3">The sequence shown here is derived from an EMBL/GenBank/DDBJ whole genome shotgun (WGS) entry which is preliminary data.</text>
</comment>
<dbReference type="Pfam" id="PF00176">
    <property type="entry name" value="SNF2-rel_dom"/>
    <property type="match status" value="1"/>
</dbReference>
<dbReference type="PROSITE" id="PS51194">
    <property type="entry name" value="HELICASE_CTER"/>
    <property type="match status" value="1"/>
</dbReference>
<dbReference type="RefSeq" id="WP_139330702.1">
    <property type="nucleotide sequence ID" value="NZ_AZRA01000061.1"/>
</dbReference>
<organism evidence="3 4">
    <name type="scientific">Sphaerotilus natans subsp. natans DSM 6575</name>
    <dbReference type="NCBI Taxonomy" id="1286631"/>
    <lineage>
        <taxon>Bacteria</taxon>
        <taxon>Pseudomonadati</taxon>
        <taxon>Pseudomonadota</taxon>
        <taxon>Betaproteobacteria</taxon>
        <taxon>Burkholderiales</taxon>
        <taxon>Sphaerotilaceae</taxon>
        <taxon>Sphaerotilus</taxon>
    </lineage>
</organism>
<dbReference type="InterPro" id="IPR014001">
    <property type="entry name" value="Helicase_ATP-bd"/>
</dbReference>
<dbReference type="SUPFAM" id="SSF52540">
    <property type="entry name" value="P-loop containing nucleoside triphosphate hydrolases"/>
    <property type="match status" value="2"/>
</dbReference>
<keyword evidence="4" id="KW-1185">Reference proteome</keyword>
<dbReference type="eggNOG" id="COG0553">
    <property type="taxonomic scope" value="Bacteria"/>
</dbReference>
<dbReference type="PATRIC" id="fig|1286631.3.peg.2361"/>
<dbReference type="Proteomes" id="UP000026714">
    <property type="component" value="Unassembled WGS sequence"/>
</dbReference>
<evidence type="ECO:0000259" key="2">
    <source>
        <dbReference type="PROSITE" id="PS51194"/>
    </source>
</evidence>
<evidence type="ECO:0000313" key="3">
    <source>
        <dbReference type="EMBL" id="KDB52044.1"/>
    </source>
</evidence>
<dbReference type="STRING" id="34103.SAMN05421778_101346"/>
<dbReference type="GO" id="GO:0005524">
    <property type="term" value="F:ATP binding"/>
    <property type="evidence" value="ECO:0007669"/>
    <property type="project" value="InterPro"/>
</dbReference>
<dbReference type="Gene3D" id="3.40.50.300">
    <property type="entry name" value="P-loop containing nucleotide triphosphate hydrolases"/>
    <property type="match status" value="2"/>
</dbReference>
<dbReference type="PANTHER" id="PTHR41313">
    <property type="entry name" value="ADENINE-SPECIFIC METHYLTRANSFERASE"/>
    <property type="match status" value="1"/>
</dbReference>
<dbReference type="eggNOG" id="COG0827">
    <property type="taxonomic scope" value="Bacteria"/>
</dbReference>
<dbReference type="PANTHER" id="PTHR41313:SF1">
    <property type="entry name" value="DNA METHYLASE ADENINE-SPECIFIC DOMAIN-CONTAINING PROTEIN"/>
    <property type="match status" value="1"/>
</dbReference>
<evidence type="ECO:0000256" key="1">
    <source>
        <dbReference type="SAM" id="MobiDB-lite"/>
    </source>
</evidence>
<dbReference type="EMBL" id="AZRA01000061">
    <property type="protein sequence ID" value="KDB52044.1"/>
    <property type="molecule type" value="Genomic_DNA"/>
</dbReference>
<accession>A0A059KLJ2</accession>
<protein>
    <recommendedName>
        <fullName evidence="2">Helicase C-terminal domain-containing protein</fullName>
    </recommendedName>
</protein>
<reference evidence="3 4" key="1">
    <citation type="journal article" date="2014" name="FEMS Microbiol. Ecol.">
        <title>Sphaerotilus natans encrusted with nanoball-shaped Fe(III) oxide minerals formed by nitrate-reducing mixotrophic Fe(II) oxidation.</title>
        <authorList>
            <person name="Park S."/>
            <person name="Kim D.H."/>
            <person name="Lee J.H."/>
            <person name="Hur H.G."/>
        </authorList>
    </citation>
    <scope>NUCLEOTIDE SEQUENCE [LARGE SCALE GENOMIC DNA]</scope>
    <source>
        <strain evidence="3 4">DSM 6575</strain>
    </source>
</reference>
<dbReference type="InterPro" id="IPR027417">
    <property type="entry name" value="P-loop_NTPase"/>
</dbReference>